<evidence type="ECO:0000259" key="3">
    <source>
        <dbReference type="Pfam" id="PF00626"/>
    </source>
</evidence>
<evidence type="ECO:0000256" key="2">
    <source>
        <dbReference type="SAM" id="MobiDB-lite"/>
    </source>
</evidence>
<dbReference type="InterPro" id="IPR007122">
    <property type="entry name" value="Villin/Gelsolin"/>
</dbReference>
<proteinExistence type="predicted"/>
<feature type="domain" description="Gelsolin-like" evidence="3">
    <location>
        <begin position="479"/>
        <end position="545"/>
    </location>
</feature>
<keyword evidence="4" id="KW-1185">Reference proteome</keyword>
<dbReference type="Pfam" id="PF00626">
    <property type="entry name" value="Gelsolin"/>
    <property type="match status" value="5"/>
</dbReference>
<dbReference type="CDD" id="cd11288">
    <property type="entry name" value="gelsolin_S5_like"/>
    <property type="match status" value="1"/>
</dbReference>
<dbReference type="Gene3D" id="3.40.20.10">
    <property type="entry name" value="Severin"/>
    <property type="match status" value="5"/>
</dbReference>
<dbReference type="PANTHER" id="PTHR11977">
    <property type="entry name" value="VILLIN"/>
    <property type="match status" value="1"/>
</dbReference>
<evidence type="ECO:0000313" key="4">
    <source>
        <dbReference type="Proteomes" id="UP000694941"/>
    </source>
</evidence>
<feature type="region of interest" description="Disordered" evidence="2">
    <location>
        <begin position="158"/>
        <end position="182"/>
    </location>
</feature>
<feature type="domain" description="Gelsolin-like" evidence="3">
    <location>
        <begin position="351"/>
        <end position="432"/>
    </location>
</feature>
<dbReference type="RefSeq" id="XP_022257425.1">
    <property type="nucleotide sequence ID" value="XM_022401717.1"/>
</dbReference>
<gene>
    <name evidence="5" type="primary">LOC106473248</name>
</gene>
<dbReference type="CDD" id="cd11292">
    <property type="entry name" value="gelsolin_S3_like"/>
    <property type="match status" value="1"/>
</dbReference>
<dbReference type="GeneID" id="106473248"/>
<dbReference type="Proteomes" id="UP000694941">
    <property type="component" value="Unplaced"/>
</dbReference>
<keyword evidence="1" id="KW-0677">Repeat</keyword>
<organism evidence="4 5">
    <name type="scientific">Limulus polyphemus</name>
    <name type="common">Atlantic horseshoe crab</name>
    <dbReference type="NCBI Taxonomy" id="6850"/>
    <lineage>
        <taxon>Eukaryota</taxon>
        <taxon>Metazoa</taxon>
        <taxon>Ecdysozoa</taxon>
        <taxon>Arthropoda</taxon>
        <taxon>Chelicerata</taxon>
        <taxon>Merostomata</taxon>
        <taxon>Xiphosura</taxon>
        <taxon>Limulidae</taxon>
        <taxon>Limulus</taxon>
    </lineage>
</organism>
<dbReference type="InterPro" id="IPR007123">
    <property type="entry name" value="Gelsolin-like_dom"/>
</dbReference>
<dbReference type="PANTHER" id="PTHR11977:SF123">
    <property type="entry name" value="GELSOLIN"/>
    <property type="match status" value="1"/>
</dbReference>
<feature type="non-terminal residue" evidence="5">
    <location>
        <position position="1"/>
    </location>
</feature>
<sequence length="684" mass="77674">GKDTRQTIQHTNHLAMHGPSPKNFEVKPLESQEYGTFYSGDSYVLLHTKQTRTGKLEWNIHFWLGKNTSQDEKGTAAIKAVALDNTLGGTPVQHREVQSHESQMFLSYFKKKGVRMNVVSNSIGNLNGLNPLHVSALWPYPNVFSDEHSNSRDHEKFFEELGSGSPDDVKDAEEEAEDTDHERAVEREITLHKIWEEDGEVNIEKIAERPLKQENLESGNCFMLDGGVSGLFVWVGKEASPKERQESMTMAEKYLETRGYPSWTSVTRIIDGGEPPMFKQYFSSWHEPEDQVGLGRVYKAEEIAATGDEEFDINSLHREKRRLLAKSLGKACGFMPDDGSGQIEIWRIENFELTPVDSSIYGFFFGGDSYVLKYTYEKEGREMYIIYFWQGLNSSQDEKAASAILAVQMDNDLAGKAVQVRVVQGSEPQHFLRIFKGKMVVFMGGHASGFRNIHDHDTYDVDGTRMFQIKGTSDVDTRAQQVSEKAASLNSDDVFVVETPSVTYVWIGKESSEDELNMARNVAELVSPGRELVEIAEEEEPDEFWNSIGGKDEYQKSRGLPAKPLLEPRLFKCSEVRGKFRVKEMCNFTQEDLSVDDVMVLDAGEEVYVWIGNGASEEEKTNSLKLAEDYIRCDPTDRTLDNTVIITVKQGEEPAGFKLIFDEWDPAFFENFKTYNDIRQEFHP</sequence>
<accession>A0ABM1TNG9</accession>
<evidence type="ECO:0000313" key="5">
    <source>
        <dbReference type="RefSeq" id="XP_022257425.1"/>
    </source>
</evidence>
<name>A0ABM1TNG9_LIMPO</name>
<dbReference type="CDD" id="cd11290">
    <property type="entry name" value="gelsolin_S1_like"/>
    <property type="match status" value="1"/>
</dbReference>
<protein>
    <submittedName>
        <fullName evidence="5">Gelsolin, cytoplasmic-like</fullName>
    </submittedName>
</protein>
<feature type="domain" description="Gelsolin-like" evidence="3">
    <location>
        <begin position="34"/>
        <end position="106"/>
    </location>
</feature>
<dbReference type="CDD" id="cd11291">
    <property type="entry name" value="gelsolin_S6_like"/>
    <property type="match status" value="1"/>
</dbReference>
<dbReference type="CDD" id="cd11293">
    <property type="entry name" value="gelsolin_S4_like"/>
    <property type="match status" value="1"/>
</dbReference>
<dbReference type="InterPro" id="IPR029006">
    <property type="entry name" value="ADF-H/Gelsolin-like_dom_sf"/>
</dbReference>
<dbReference type="PRINTS" id="PR00597">
    <property type="entry name" value="GELSOLIN"/>
</dbReference>
<feature type="compositionally biased region" description="Acidic residues" evidence="2">
    <location>
        <begin position="170"/>
        <end position="179"/>
    </location>
</feature>
<reference evidence="5" key="1">
    <citation type="submission" date="2025-08" db="UniProtKB">
        <authorList>
            <consortium name="RefSeq"/>
        </authorList>
    </citation>
    <scope>IDENTIFICATION</scope>
    <source>
        <tissue evidence="5">Muscle</tissue>
    </source>
</reference>
<evidence type="ECO:0000256" key="1">
    <source>
        <dbReference type="ARBA" id="ARBA00022737"/>
    </source>
</evidence>
<feature type="domain" description="Gelsolin-like" evidence="3">
    <location>
        <begin position="586"/>
        <end position="657"/>
    </location>
</feature>
<feature type="domain" description="Gelsolin-like" evidence="3">
    <location>
        <begin position="207"/>
        <end position="279"/>
    </location>
</feature>
<dbReference type="SMART" id="SM00262">
    <property type="entry name" value="GEL"/>
    <property type="match status" value="5"/>
</dbReference>
<dbReference type="SUPFAM" id="SSF55753">
    <property type="entry name" value="Actin depolymerizing proteins"/>
    <property type="match status" value="5"/>
</dbReference>